<sequence length="243" mass="28590">MQAHQARMEFMRLICIFPLHLLRTDSEIGEVISLGICVVDDDLTLYLRLQVVRTRPSGDWLETYARCVAEHHARMNSWWERKRIAFPIIFMQPNKLRNSPQTSAKDHFVSRIVEIQCTEYHPKVSMFQNANYSIELRVNFDSNKHLVKPTKQQTGSLSRQRNHYHSHRRRDIDREASLFGRVSSETLFVEFKVYPNVFPVWQVLESLALLVPAALELEGGFTLGFLRFESELRINFEDSYWSD</sequence>
<organism evidence="1 2">
    <name type="scientific">Sclerotinia sclerotiorum (strain ATCC 18683 / 1980 / Ss-1)</name>
    <name type="common">White mold</name>
    <name type="synonym">Whetzelinia sclerotiorum</name>
    <dbReference type="NCBI Taxonomy" id="665079"/>
    <lineage>
        <taxon>Eukaryota</taxon>
        <taxon>Fungi</taxon>
        <taxon>Dikarya</taxon>
        <taxon>Ascomycota</taxon>
        <taxon>Pezizomycotina</taxon>
        <taxon>Leotiomycetes</taxon>
        <taxon>Helotiales</taxon>
        <taxon>Sclerotiniaceae</taxon>
        <taxon>Sclerotinia</taxon>
    </lineage>
</organism>
<dbReference type="EMBL" id="CH476638">
    <property type="protein sequence ID" value="EDN95602.1"/>
    <property type="molecule type" value="Genomic_DNA"/>
</dbReference>
<accession>A7F1L0</accession>
<evidence type="ECO:0000313" key="2">
    <source>
        <dbReference type="Proteomes" id="UP000001312"/>
    </source>
</evidence>
<dbReference type="KEGG" id="ssl:SS1G_11480"/>
<protein>
    <submittedName>
        <fullName evidence="1">Uncharacterized protein</fullName>
    </submittedName>
</protein>
<evidence type="ECO:0000313" key="1">
    <source>
        <dbReference type="EMBL" id="EDN95602.1"/>
    </source>
</evidence>
<keyword evidence="2" id="KW-1185">Reference proteome</keyword>
<dbReference type="Proteomes" id="UP000001312">
    <property type="component" value="Unassembled WGS sequence"/>
</dbReference>
<dbReference type="AlphaFoldDB" id="A7F1L0"/>
<reference evidence="2" key="1">
    <citation type="journal article" date="2011" name="PLoS Genet.">
        <title>Genomic analysis of the necrotrophic fungal pathogens Sclerotinia sclerotiorum and Botrytis cinerea.</title>
        <authorList>
            <person name="Amselem J."/>
            <person name="Cuomo C.A."/>
            <person name="van Kan J.A."/>
            <person name="Viaud M."/>
            <person name="Benito E.P."/>
            <person name="Couloux A."/>
            <person name="Coutinho P.M."/>
            <person name="de Vries R.P."/>
            <person name="Dyer P.S."/>
            <person name="Fillinger S."/>
            <person name="Fournier E."/>
            <person name="Gout L."/>
            <person name="Hahn M."/>
            <person name="Kohn L."/>
            <person name="Lapalu N."/>
            <person name="Plummer K.M."/>
            <person name="Pradier J.M."/>
            <person name="Quevillon E."/>
            <person name="Sharon A."/>
            <person name="Simon A."/>
            <person name="ten Have A."/>
            <person name="Tudzynski B."/>
            <person name="Tudzynski P."/>
            <person name="Wincker P."/>
            <person name="Andrew M."/>
            <person name="Anthouard V."/>
            <person name="Beever R.E."/>
            <person name="Beffa R."/>
            <person name="Benoit I."/>
            <person name="Bouzid O."/>
            <person name="Brault B."/>
            <person name="Chen Z."/>
            <person name="Choquer M."/>
            <person name="Collemare J."/>
            <person name="Cotton P."/>
            <person name="Danchin E.G."/>
            <person name="Da Silva C."/>
            <person name="Gautier A."/>
            <person name="Giraud C."/>
            <person name="Giraud T."/>
            <person name="Gonzalez C."/>
            <person name="Grossetete S."/>
            <person name="Guldener U."/>
            <person name="Henrissat B."/>
            <person name="Howlett B.J."/>
            <person name="Kodira C."/>
            <person name="Kretschmer M."/>
            <person name="Lappartient A."/>
            <person name="Leroch M."/>
            <person name="Levis C."/>
            <person name="Mauceli E."/>
            <person name="Neuveglise C."/>
            <person name="Oeser B."/>
            <person name="Pearson M."/>
            <person name="Poulain J."/>
            <person name="Poussereau N."/>
            <person name="Quesneville H."/>
            <person name="Rascle C."/>
            <person name="Schumacher J."/>
            <person name="Segurens B."/>
            <person name="Sexton A."/>
            <person name="Silva E."/>
            <person name="Sirven C."/>
            <person name="Soanes D.M."/>
            <person name="Talbot N.J."/>
            <person name="Templeton M."/>
            <person name="Yandava C."/>
            <person name="Yarden O."/>
            <person name="Zeng Q."/>
            <person name="Rollins J.A."/>
            <person name="Lebrun M.H."/>
            <person name="Dickman M."/>
        </authorList>
    </citation>
    <scope>NUCLEOTIDE SEQUENCE [LARGE SCALE GENOMIC DNA]</scope>
    <source>
        <strain evidence="2">ATCC 18683 / 1980 / Ss-1</strain>
    </source>
</reference>
<dbReference type="InParanoid" id="A7F1L0"/>
<name>A7F1L0_SCLS1</name>
<dbReference type="RefSeq" id="XP_001587488.1">
    <property type="nucleotide sequence ID" value="XM_001587438.1"/>
</dbReference>
<gene>
    <name evidence="1" type="ORF">SS1G_11480</name>
</gene>
<dbReference type="GeneID" id="5483440"/>
<proteinExistence type="predicted"/>